<dbReference type="HOGENOM" id="CLU_031536_0_0_6"/>
<keyword evidence="4" id="KW-1134">Transmembrane beta strand</keyword>
<evidence type="ECO:0000256" key="2">
    <source>
        <dbReference type="ARBA" id="ARBA00005710"/>
    </source>
</evidence>
<dbReference type="GO" id="GO:0046930">
    <property type="term" value="C:pore complex"/>
    <property type="evidence" value="ECO:0007669"/>
    <property type="project" value="UniProtKB-KW"/>
</dbReference>
<dbReference type="Proteomes" id="UP000005726">
    <property type="component" value="Unassembled WGS sequence"/>
</dbReference>
<dbReference type="InterPro" id="IPR050330">
    <property type="entry name" value="Bact_OuterMem_StrucFunc"/>
</dbReference>
<keyword evidence="8 12" id="KW-0472">Membrane</keyword>
<dbReference type="GO" id="GO:0006811">
    <property type="term" value="P:monoatomic ion transport"/>
    <property type="evidence" value="ECO:0007669"/>
    <property type="project" value="UniProtKB-KW"/>
</dbReference>
<reference evidence="14" key="1">
    <citation type="journal article" date="2009" name="Environ. Microbiol.">
        <title>Dynamics of genome evolution in facultative symbionts of aphids.</title>
        <authorList>
            <person name="Degnan P.H."/>
            <person name="Leonardo T.E."/>
            <person name="Cass B.N."/>
            <person name="Hurwitz B."/>
            <person name="Stern D."/>
            <person name="Gibbs R.A."/>
            <person name="Richards S."/>
            <person name="Moran N.A."/>
        </authorList>
    </citation>
    <scope>NUCLEOTIDE SEQUENCE [LARGE SCALE GENOMIC DNA]</scope>
    <source>
        <strain evidence="14">LSR1</strain>
    </source>
</reference>
<evidence type="ECO:0000259" key="13">
    <source>
        <dbReference type="PROSITE" id="PS51123"/>
    </source>
</evidence>
<evidence type="ECO:0000256" key="9">
    <source>
        <dbReference type="ARBA" id="ARBA00023157"/>
    </source>
</evidence>
<organism evidence="14 15">
    <name type="scientific">Candidatus Regiella insecticola LSR1</name>
    <dbReference type="NCBI Taxonomy" id="663321"/>
    <lineage>
        <taxon>Bacteria</taxon>
        <taxon>Pseudomonadati</taxon>
        <taxon>Pseudomonadota</taxon>
        <taxon>Gammaproteobacteria</taxon>
        <taxon>Enterobacterales</taxon>
        <taxon>Enterobacteriaceae</taxon>
        <taxon>aphid secondary symbionts</taxon>
        <taxon>Candidatus Regiella</taxon>
    </lineage>
</organism>
<evidence type="ECO:0000256" key="3">
    <source>
        <dbReference type="ARBA" id="ARBA00022448"/>
    </source>
</evidence>
<dbReference type="GO" id="GO:0051701">
    <property type="term" value="P:biological process involved in interaction with host"/>
    <property type="evidence" value="ECO:0007669"/>
    <property type="project" value="UniProtKB-ARBA"/>
</dbReference>
<evidence type="ECO:0000256" key="11">
    <source>
        <dbReference type="ARBA" id="ARBA00029539"/>
    </source>
</evidence>
<protein>
    <recommendedName>
        <fullName evidence="11">Outer membrane protein A</fullName>
    </recommendedName>
</protein>
<evidence type="ECO:0000256" key="8">
    <source>
        <dbReference type="ARBA" id="ARBA00023136"/>
    </source>
</evidence>
<comment type="similarity">
    <text evidence="2">Belongs to the outer membrane OOP (TC 1.B.6) superfamily. OmpA family.</text>
</comment>
<dbReference type="InterPro" id="IPR006690">
    <property type="entry name" value="OMPA-like_CS"/>
</dbReference>
<evidence type="ECO:0000313" key="15">
    <source>
        <dbReference type="Proteomes" id="UP000005726"/>
    </source>
</evidence>
<dbReference type="InterPro" id="IPR006665">
    <property type="entry name" value="OmpA-like"/>
</dbReference>
<dbReference type="Pfam" id="PF01389">
    <property type="entry name" value="OmpA_membrane"/>
    <property type="match status" value="1"/>
</dbReference>
<dbReference type="PROSITE" id="PS01068">
    <property type="entry name" value="OMPA_1"/>
    <property type="match status" value="1"/>
</dbReference>
<keyword evidence="5" id="KW-0812">Transmembrane</keyword>
<evidence type="ECO:0000256" key="12">
    <source>
        <dbReference type="PROSITE-ProRule" id="PRU00473"/>
    </source>
</evidence>
<dbReference type="GO" id="GO:0015288">
    <property type="term" value="F:porin activity"/>
    <property type="evidence" value="ECO:0007669"/>
    <property type="project" value="UniProtKB-KW"/>
</dbReference>
<keyword evidence="7" id="KW-0626">Porin</keyword>
<dbReference type="PANTHER" id="PTHR30329">
    <property type="entry name" value="STATOR ELEMENT OF FLAGELLAR MOTOR COMPLEX"/>
    <property type="match status" value="1"/>
</dbReference>
<dbReference type="EMBL" id="GL379592">
    <property type="protein sequence ID" value="EFL91908.1"/>
    <property type="molecule type" value="Genomic_DNA"/>
</dbReference>
<feature type="domain" description="OmpA-like" evidence="13">
    <location>
        <begin position="255"/>
        <end position="383"/>
    </location>
</feature>
<dbReference type="AlphaFoldDB" id="E0WTM3"/>
<dbReference type="InterPro" id="IPR002368">
    <property type="entry name" value="OmpA"/>
</dbReference>
<evidence type="ECO:0000256" key="5">
    <source>
        <dbReference type="ARBA" id="ARBA00022692"/>
    </source>
</evidence>
<dbReference type="SUPFAM" id="SSF56925">
    <property type="entry name" value="OMPA-like"/>
    <property type="match status" value="1"/>
</dbReference>
<gene>
    <name evidence="14" type="primary">ompA</name>
    <name evidence="14" type="ORF">REG_1383</name>
</gene>
<comment type="subcellular location">
    <subcellularLocation>
        <location evidence="1">Cell outer membrane</location>
        <topology evidence="1">Multi-pass membrane protein</topology>
    </subcellularLocation>
</comment>
<dbReference type="FunFam" id="3.30.1330.60:FF:000004">
    <property type="entry name" value="Outer membrane protein A"/>
    <property type="match status" value="1"/>
</dbReference>
<dbReference type="PRINTS" id="PR01022">
    <property type="entry name" value="OUTRMMBRANEA"/>
</dbReference>
<evidence type="ECO:0000256" key="6">
    <source>
        <dbReference type="ARBA" id="ARBA00023065"/>
    </source>
</evidence>
<dbReference type="Gene3D" id="2.40.160.20">
    <property type="match status" value="1"/>
</dbReference>
<dbReference type="GO" id="GO:0009279">
    <property type="term" value="C:cell outer membrane"/>
    <property type="evidence" value="ECO:0007669"/>
    <property type="project" value="UniProtKB-SubCell"/>
</dbReference>
<evidence type="ECO:0000256" key="4">
    <source>
        <dbReference type="ARBA" id="ARBA00022452"/>
    </source>
</evidence>
<keyword evidence="6" id="KW-0406">Ion transport</keyword>
<evidence type="ECO:0000313" key="14">
    <source>
        <dbReference type="EMBL" id="EFL91908.1"/>
    </source>
</evidence>
<dbReference type="PANTHER" id="PTHR30329:SF17">
    <property type="entry name" value="LIPOPROTEIN YFIB-RELATED"/>
    <property type="match status" value="1"/>
</dbReference>
<evidence type="ECO:0000256" key="1">
    <source>
        <dbReference type="ARBA" id="ARBA00004571"/>
    </source>
</evidence>
<sequence length="389" mass="42466">MPNYTGNVINGSIKILAKILIKSLNNVSGSLPIWMITRRKMKNTAIALAVALAGFATLAQAAPRDNTWYAGAKVGWSGYHDTLMNHTYKGVGDGSTRKDQLGAGAFLGYQINQYLGLEMGYDWFGRMHYSGDVKNGAFKAHGVQLAAKLSYPVLEDLDVYTRLGGMLWRADSTGNLGDPRKKIRDYDIGVSPVAAVGLEYALTQNWVTRLDYQFVNNMGDEATLGTRPDNTNLSLGVAYRFQDAPIVPVIPPTPAEPERFTLNADVLFDFNKSALKPEGLTQLDDLYSQLSSINPKNGSVLVLGYTDRMGKEAYNQALSQRRAQSVMDYLITKGIPADKISARGMGEANPVTGSTCGDDMKRAAKIECLAPDRRVVIEVKGEKEAVVQP</sequence>
<dbReference type="PROSITE" id="PS51123">
    <property type="entry name" value="OMPA_2"/>
    <property type="match status" value="1"/>
</dbReference>
<dbReference type="InterPro" id="IPR000498">
    <property type="entry name" value="OmpA-like_TM_dom"/>
</dbReference>
<dbReference type="PRINTS" id="PR01021">
    <property type="entry name" value="OMPADOMAIN"/>
</dbReference>
<dbReference type="InterPro" id="IPR036737">
    <property type="entry name" value="OmpA-like_sf"/>
</dbReference>
<dbReference type="Gene3D" id="3.30.1330.60">
    <property type="entry name" value="OmpA-like domain"/>
    <property type="match status" value="1"/>
</dbReference>
<accession>E0WTM3</accession>
<dbReference type="InterPro" id="IPR011250">
    <property type="entry name" value="OMP/PagP_B-barrel"/>
</dbReference>
<keyword evidence="10" id="KW-0998">Cell outer membrane</keyword>
<keyword evidence="9" id="KW-1015">Disulfide bond</keyword>
<keyword evidence="3" id="KW-0813">Transport</keyword>
<dbReference type="NCBIfam" id="NF008071">
    <property type="entry name" value="PRK10808.1"/>
    <property type="match status" value="1"/>
</dbReference>
<name>E0WTM3_9ENTR</name>
<dbReference type="SUPFAM" id="SSF103088">
    <property type="entry name" value="OmpA-like"/>
    <property type="match status" value="1"/>
</dbReference>
<dbReference type="Pfam" id="PF00691">
    <property type="entry name" value="OmpA"/>
    <property type="match status" value="1"/>
</dbReference>
<proteinExistence type="inferred from homology"/>
<keyword evidence="15" id="KW-1185">Reference proteome</keyword>
<dbReference type="CDD" id="cd07185">
    <property type="entry name" value="OmpA_C-like"/>
    <property type="match status" value="1"/>
</dbReference>
<evidence type="ECO:0000256" key="10">
    <source>
        <dbReference type="ARBA" id="ARBA00023237"/>
    </source>
</evidence>
<dbReference type="InterPro" id="IPR006664">
    <property type="entry name" value="OMP_bac"/>
</dbReference>
<evidence type="ECO:0000256" key="7">
    <source>
        <dbReference type="ARBA" id="ARBA00023114"/>
    </source>
</evidence>